<dbReference type="InterPro" id="IPR001173">
    <property type="entry name" value="Glyco_trans_2-like"/>
</dbReference>
<organism evidence="2">
    <name type="scientific">Leptospira ellisii</name>
    <dbReference type="NCBI Taxonomy" id="2023197"/>
    <lineage>
        <taxon>Bacteria</taxon>
        <taxon>Pseudomonadati</taxon>
        <taxon>Spirochaetota</taxon>
        <taxon>Spirochaetia</taxon>
        <taxon>Leptospirales</taxon>
        <taxon>Leptospiraceae</taxon>
        <taxon>Leptospira</taxon>
    </lineage>
</organism>
<evidence type="ECO:0000259" key="1">
    <source>
        <dbReference type="Pfam" id="PF00535"/>
    </source>
</evidence>
<evidence type="ECO:0000313" key="2">
    <source>
        <dbReference type="EMBL" id="PJZ91576.1"/>
    </source>
</evidence>
<dbReference type="PANTHER" id="PTHR48090:SF7">
    <property type="entry name" value="RFBJ PROTEIN"/>
    <property type="match status" value="1"/>
</dbReference>
<proteinExistence type="predicted"/>
<feature type="domain" description="Glycosyltransferase 2-like" evidence="1">
    <location>
        <begin position="22"/>
        <end position="184"/>
    </location>
</feature>
<dbReference type="CDD" id="cd04179">
    <property type="entry name" value="DPM_DPG-synthase_like"/>
    <property type="match status" value="1"/>
</dbReference>
<dbReference type="Pfam" id="PF00535">
    <property type="entry name" value="Glycos_transf_2"/>
    <property type="match status" value="1"/>
</dbReference>
<dbReference type="GO" id="GO:0016740">
    <property type="term" value="F:transferase activity"/>
    <property type="evidence" value="ECO:0007669"/>
    <property type="project" value="UniProtKB-KW"/>
</dbReference>
<dbReference type="AlphaFoldDB" id="A0A2N0BL62"/>
<dbReference type="OrthoDB" id="9810303at2"/>
<dbReference type="SUPFAM" id="SSF53448">
    <property type="entry name" value="Nucleotide-diphospho-sugar transferases"/>
    <property type="match status" value="1"/>
</dbReference>
<dbReference type="Gene3D" id="3.90.550.10">
    <property type="entry name" value="Spore Coat Polysaccharide Biosynthesis Protein SpsA, Chain A"/>
    <property type="match status" value="1"/>
</dbReference>
<accession>A0A2N0BL62</accession>
<keyword evidence="2" id="KW-0808">Transferase</keyword>
<reference evidence="2" key="1">
    <citation type="submission" date="2017-07" db="EMBL/GenBank/DDBJ databases">
        <title>Leptospira spp. isolated from tropical soils.</title>
        <authorList>
            <person name="Thibeaux R."/>
            <person name="Iraola G."/>
            <person name="Ferres I."/>
            <person name="Bierque E."/>
            <person name="Girault D."/>
            <person name="Soupe-Gilbert M.-E."/>
            <person name="Picardeau M."/>
            <person name="Goarant C."/>
        </authorList>
    </citation>
    <scope>NUCLEOTIDE SEQUENCE [LARGE SCALE GENOMIC DNA]</scope>
    <source>
        <strain evidence="2">ATI7-C-A5</strain>
    </source>
</reference>
<dbReference type="EMBL" id="NPEF01000251">
    <property type="protein sequence ID" value="PJZ91576.1"/>
    <property type="molecule type" value="Genomic_DNA"/>
</dbReference>
<protein>
    <submittedName>
        <fullName evidence="2">Glycosyl transferase</fullName>
    </submittedName>
</protein>
<dbReference type="PANTHER" id="PTHR48090">
    <property type="entry name" value="UNDECAPRENYL-PHOSPHATE 4-DEOXY-4-FORMAMIDO-L-ARABINOSE TRANSFERASE-RELATED"/>
    <property type="match status" value="1"/>
</dbReference>
<dbReference type="RefSeq" id="WP_100746778.1">
    <property type="nucleotide sequence ID" value="NZ_NPEH01000133.1"/>
</dbReference>
<accession>A0A2N0B4Y4</accession>
<gene>
    <name evidence="2" type="ORF">CH379_17875</name>
</gene>
<comment type="caution">
    <text evidence="2">The sequence shown here is derived from an EMBL/GenBank/DDBJ whole genome shotgun (WGS) entry which is preliminary data.</text>
</comment>
<dbReference type="InterPro" id="IPR050256">
    <property type="entry name" value="Glycosyltransferase_2"/>
</dbReference>
<sequence>MALAKKKNASNIAKKNAANKTSLVIPIYNESGHLEEFLERIDALVLPTAKELIFIDDCSKDDSRSILQSFRFRSERQILLQEKNQGKGAALQRGIEAATGNFLIVQDADFEYDMEEIPMLLQPLISGKADVVFGSRFKKDGRQVHRTFHYLINRFLTVVSNFLSGLYLTDMETCYKAFRTEIIQNVNLESKRFGFEPEVTAKIARLKIRVQEFPISYYPRNYLEGKKITWKDGVAALRHIVYYNLIQSKKGFFKKDLSPKYVPKGGHWL</sequence>
<dbReference type="InterPro" id="IPR029044">
    <property type="entry name" value="Nucleotide-diphossugar_trans"/>
</dbReference>
<name>A0A2N0BL62_9LEPT</name>